<comment type="caution">
    <text evidence="3">The sequence shown here is derived from an EMBL/GenBank/DDBJ whole genome shotgun (WGS) entry which is preliminary data.</text>
</comment>
<name>A0A0D7W6N3_9FLAO</name>
<protein>
    <recommendedName>
        <fullName evidence="2">Secretion system C-terminal sorting domain-containing protein</fullName>
    </recommendedName>
</protein>
<dbReference type="EMBL" id="JTDV01000001">
    <property type="protein sequence ID" value="KJD34709.1"/>
    <property type="molecule type" value="Genomic_DNA"/>
</dbReference>
<proteinExistence type="predicted"/>
<keyword evidence="1" id="KW-0732">Signal</keyword>
<dbReference type="STRING" id="1382798.PK35_02820"/>
<keyword evidence="4" id="KW-1185">Reference proteome</keyword>
<evidence type="ECO:0000313" key="3">
    <source>
        <dbReference type="EMBL" id="KJD34709.1"/>
    </source>
</evidence>
<accession>A0A0D7W6N3</accession>
<evidence type="ECO:0000259" key="2">
    <source>
        <dbReference type="Pfam" id="PF18962"/>
    </source>
</evidence>
<dbReference type="NCBIfam" id="TIGR04183">
    <property type="entry name" value="Por_Secre_tail"/>
    <property type="match status" value="1"/>
</dbReference>
<evidence type="ECO:0000256" key="1">
    <source>
        <dbReference type="ARBA" id="ARBA00022729"/>
    </source>
</evidence>
<dbReference type="Pfam" id="PF18962">
    <property type="entry name" value="Por_Secre_tail"/>
    <property type="match status" value="1"/>
</dbReference>
<organism evidence="3 4">
    <name type="scientific">Neotamlana nanhaiensis</name>
    <dbReference type="NCBI Taxonomy" id="1382798"/>
    <lineage>
        <taxon>Bacteria</taxon>
        <taxon>Pseudomonadati</taxon>
        <taxon>Bacteroidota</taxon>
        <taxon>Flavobacteriia</taxon>
        <taxon>Flavobacteriales</taxon>
        <taxon>Flavobacteriaceae</taxon>
        <taxon>Neotamlana</taxon>
    </lineage>
</organism>
<dbReference type="PATRIC" id="fig|1382798.3.peg.571"/>
<reference evidence="3 4" key="1">
    <citation type="journal article" date="2015" name="Antonie Van Leeuwenhoek">
        <title>Tamlana nanhaiensis sp. nov., isolated from surface seawater collected from the South China Sea.</title>
        <authorList>
            <person name="Liu X."/>
            <person name="Lai Q."/>
            <person name="Du Y."/>
            <person name="Li G."/>
            <person name="Sun F."/>
            <person name="Shao Z."/>
        </authorList>
    </citation>
    <scope>NUCLEOTIDE SEQUENCE [LARGE SCALE GENOMIC DNA]</scope>
    <source>
        <strain evidence="3 4">FHC16</strain>
    </source>
</reference>
<gene>
    <name evidence="3" type="ORF">PK35_02820</name>
</gene>
<dbReference type="InterPro" id="IPR026444">
    <property type="entry name" value="Secre_tail"/>
</dbReference>
<sequence length="273" mass="29963">MAQTTQPFLVEAESGSLGSDYTTGTDGGITYVYPQTNFLSTSYPGTADKVITYNITFPEADTYDLYVKIYIGPEGNNDDSFYVAQSFGTKVETDSNDWVNMNRLDESGHTAGTDVVSGDMQSQIIEQWKWINLSQLWANGTNWTYTVNPGSLSVTYQIGAREDGLFIDKLVFGKTGTSYTVDELEAATTLSSKKYDTLDNTVTVYPNPSKGSFNIDSNEYVGVYKIYSLIGAKVEEGAFGLGLTSYGENLKSGTYVLDLQANNKRSVTKIVKL</sequence>
<dbReference type="AlphaFoldDB" id="A0A0D7W6N3"/>
<dbReference type="Proteomes" id="UP000032361">
    <property type="component" value="Unassembled WGS sequence"/>
</dbReference>
<evidence type="ECO:0000313" key="4">
    <source>
        <dbReference type="Proteomes" id="UP000032361"/>
    </source>
</evidence>
<feature type="domain" description="Secretion system C-terminal sorting" evidence="2">
    <location>
        <begin position="204"/>
        <end position="271"/>
    </location>
</feature>